<evidence type="ECO:0000313" key="3">
    <source>
        <dbReference type="Proteomes" id="UP001429357"/>
    </source>
</evidence>
<dbReference type="Proteomes" id="UP001429357">
    <property type="component" value="Unassembled WGS sequence"/>
</dbReference>
<evidence type="ECO:0000256" key="1">
    <source>
        <dbReference type="SAM" id="MobiDB-lite"/>
    </source>
</evidence>
<keyword evidence="3" id="KW-1185">Reference proteome</keyword>
<organism evidence="2 3">
    <name type="scientific">Enterococcus diestrammenae</name>
    <dbReference type="NCBI Taxonomy" id="1155073"/>
    <lineage>
        <taxon>Bacteria</taxon>
        <taxon>Bacillati</taxon>
        <taxon>Bacillota</taxon>
        <taxon>Bacilli</taxon>
        <taxon>Lactobacillales</taxon>
        <taxon>Enterococcaceae</taxon>
        <taxon>Enterococcus</taxon>
    </lineage>
</organism>
<protein>
    <submittedName>
        <fullName evidence="2">Uncharacterized protein</fullName>
    </submittedName>
</protein>
<dbReference type="NCBIfam" id="NF040897">
    <property type="entry name" value="SPJ_0845_Nterm"/>
    <property type="match status" value="1"/>
</dbReference>
<evidence type="ECO:0000313" key="2">
    <source>
        <dbReference type="EMBL" id="MEO1782162.1"/>
    </source>
</evidence>
<proteinExistence type="predicted"/>
<dbReference type="EMBL" id="MAEI02000001">
    <property type="protein sequence ID" value="MEO1782162.1"/>
    <property type="molecule type" value="Genomic_DNA"/>
</dbReference>
<name>A0ABV0F535_9ENTE</name>
<sequence>MGLKFQREDTLDRKFAEFAMLPDEKADKLKEKEAAIQRFLEPETKDEEKITTKKDASK</sequence>
<comment type="caution">
    <text evidence="2">The sequence shown here is derived from an EMBL/GenBank/DDBJ whole genome shotgun (WGS) entry which is preliminary data.</text>
</comment>
<feature type="region of interest" description="Disordered" evidence="1">
    <location>
        <begin position="39"/>
        <end position="58"/>
    </location>
</feature>
<gene>
    <name evidence="2" type="ORF">BAU18_001755</name>
</gene>
<dbReference type="InterPro" id="IPR047909">
    <property type="entry name" value="SPJ_0845-like_N"/>
</dbReference>
<accession>A0ABV0F535</accession>
<dbReference type="RefSeq" id="WP_202625808.1">
    <property type="nucleotide sequence ID" value="NZ_JAQFAM010000003.1"/>
</dbReference>
<reference evidence="2 3" key="2">
    <citation type="submission" date="2024-02" db="EMBL/GenBank/DDBJ databases">
        <title>The Genome Sequence of Enterococcus diestrammenae JM9A.</title>
        <authorList>
            <person name="Earl A."/>
            <person name="Manson A."/>
            <person name="Gilmore M."/>
            <person name="Sanders J."/>
            <person name="Shea T."/>
            <person name="Howe W."/>
            <person name="Livny J."/>
            <person name="Cuomo C."/>
            <person name="Neafsey D."/>
            <person name="Birren B."/>
        </authorList>
    </citation>
    <scope>NUCLEOTIDE SEQUENCE [LARGE SCALE GENOMIC DNA]</scope>
    <source>
        <strain evidence="2 3">JM9A</strain>
    </source>
</reference>
<reference evidence="3" key="1">
    <citation type="submission" date="2016-06" db="EMBL/GenBank/DDBJ databases">
        <title>Four novel species of enterococci isolated from chicken manure.</title>
        <authorList>
            <person name="Van Tyne D."/>
        </authorList>
    </citation>
    <scope>NUCLEOTIDE SEQUENCE [LARGE SCALE GENOMIC DNA]</scope>
    <source>
        <strain evidence="3">JM9A</strain>
    </source>
</reference>